<keyword evidence="2" id="KW-0805">Transcription regulation</keyword>
<organism evidence="9 10">
    <name type="scientific">Ensete ventricosum</name>
    <name type="common">Abyssinian banana</name>
    <name type="synonym">Musa ensete</name>
    <dbReference type="NCBI Taxonomy" id="4639"/>
    <lineage>
        <taxon>Eukaryota</taxon>
        <taxon>Viridiplantae</taxon>
        <taxon>Streptophyta</taxon>
        <taxon>Embryophyta</taxon>
        <taxon>Tracheophyta</taxon>
        <taxon>Spermatophyta</taxon>
        <taxon>Magnoliopsida</taxon>
        <taxon>Liliopsida</taxon>
        <taxon>Zingiberales</taxon>
        <taxon>Musaceae</taxon>
        <taxon>Ensete</taxon>
    </lineage>
</organism>
<evidence type="ECO:0000313" key="10">
    <source>
        <dbReference type="Proteomes" id="UP000287651"/>
    </source>
</evidence>
<dbReference type="PANTHER" id="PTHR32467">
    <property type="entry name" value="AP2-LIKE ETHYLENE-RESPONSIVE TRANSCRIPTION FACTOR"/>
    <property type="match status" value="1"/>
</dbReference>
<proteinExistence type="inferred from homology"/>
<dbReference type="GO" id="GO:0003677">
    <property type="term" value="F:DNA binding"/>
    <property type="evidence" value="ECO:0007669"/>
    <property type="project" value="UniProtKB-KW"/>
</dbReference>
<keyword evidence="5" id="KW-0539">Nucleus</keyword>
<dbReference type="SUPFAM" id="SSF54171">
    <property type="entry name" value="DNA-binding domain"/>
    <property type="match status" value="1"/>
</dbReference>
<comment type="subcellular location">
    <subcellularLocation>
        <location evidence="1">Nucleus</location>
    </subcellularLocation>
</comment>
<evidence type="ECO:0000256" key="6">
    <source>
        <dbReference type="ARBA" id="ARBA00037973"/>
    </source>
</evidence>
<dbReference type="Gene3D" id="3.30.730.10">
    <property type="entry name" value="AP2/ERF domain"/>
    <property type="match status" value="1"/>
</dbReference>
<evidence type="ECO:0000256" key="4">
    <source>
        <dbReference type="ARBA" id="ARBA00023163"/>
    </source>
</evidence>
<sequence length="731" mass="78112">MKETETEEGGTRRTTHTCACTYVRAEQSYPCAQATQEDQHGKCAVWKGVGDRTKQCGLPSFLPSSLFFSLLDRVFCDLNLWIASMNNWLAFSLSPQELPPSQSHQSHSPSAAVSHLISGDDVSASCYGLSADSTSEPPMGIPTLRPDVHFGVLEAFNRPYHQTQGQCFPGAQELISSLFSFTWSHLFVPVIPLLADWNMKCLDFKGGSSELSMLVGSSSSNQNNMVEDEPKLEDFLGGNSFSDHDHKVLPAGLSGAYNSSGDEYMFSSSPFEVQDTSMVTSSAHDGALMNDANGGSSSNSIGLSMIKTWLRNQPNIPQQQASINSSNDMGGVTGTNCGGAMMADVVGSLTNSQGLSLSMSTGSQSSSALPLLAAGPSGGGESSSSDNKQKGIGGSLDAQTGAMEAVSRKSVDTFGQRTSIYRGVTRHRWTGRYEAHLWDNSCRREGQTRKGRQGTQEEAAEAYDIAAIKFRGLNAVTNFDMSRYDVKSILESNTLPIGGAAKRLKDVAEHAEASVNGRGAADHHHLASQFDGMSGYGSLRHHHGWPAIAFHQPQPLSVQYPYGLPRGWCKQEQDAAVAAAHSLQDLNQLHLGTNTHDFFQPSSVLHNLVSISTESSSVVYNGNTASSSGSYQGGYVMPMSTVVTDQSHAANRGSCGATFVDDEGKQIGYDTSLNAYYLSQQLPSGNAAKGDEYEQGTTWTPASAQAMASRSNSMAAAAAHGAPLFTVWNDA</sequence>
<evidence type="ECO:0000259" key="8">
    <source>
        <dbReference type="PROSITE" id="PS51032"/>
    </source>
</evidence>
<protein>
    <recommendedName>
        <fullName evidence="8">AP2/ERF domain-containing protein</fullName>
    </recommendedName>
</protein>
<feature type="region of interest" description="Disordered" evidence="7">
    <location>
        <begin position="355"/>
        <end position="409"/>
    </location>
</feature>
<evidence type="ECO:0000256" key="2">
    <source>
        <dbReference type="ARBA" id="ARBA00023015"/>
    </source>
</evidence>
<evidence type="ECO:0000256" key="1">
    <source>
        <dbReference type="ARBA" id="ARBA00004123"/>
    </source>
</evidence>
<dbReference type="Proteomes" id="UP000287651">
    <property type="component" value="Unassembled WGS sequence"/>
</dbReference>
<keyword evidence="3" id="KW-0238">DNA-binding</keyword>
<dbReference type="GO" id="GO:0003700">
    <property type="term" value="F:DNA-binding transcription factor activity"/>
    <property type="evidence" value="ECO:0007669"/>
    <property type="project" value="InterPro"/>
</dbReference>
<dbReference type="EMBL" id="AMZH03002385">
    <property type="protein sequence ID" value="RRT75766.1"/>
    <property type="molecule type" value="Genomic_DNA"/>
</dbReference>
<dbReference type="InterPro" id="IPR016177">
    <property type="entry name" value="DNA-bd_dom_sf"/>
</dbReference>
<dbReference type="CDD" id="cd00018">
    <property type="entry name" value="AP2"/>
    <property type="match status" value="1"/>
</dbReference>
<dbReference type="PANTHER" id="PTHR32467:SF218">
    <property type="entry name" value="AP2-LIKE ETHYLENE-RESPONSIVE TRANSCRIPTION FACTOR PLT2"/>
    <property type="match status" value="1"/>
</dbReference>
<dbReference type="GO" id="GO:0005634">
    <property type="term" value="C:nucleus"/>
    <property type="evidence" value="ECO:0007669"/>
    <property type="project" value="UniProtKB-SubCell"/>
</dbReference>
<comment type="similarity">
    <text evidence="6">Belongs to the AP2/ERF transcription factor family. AP2 subfamily.</text>
</comment>
<keyword evidence="4" id="KW-0804">Transcription</keyword>
<dbReference type="InterPro" id="IPR001471">
    <property type="entry name" value="AP2/ERF_dom"/>
</dbReference>
<dbReference type="PRINTS" id="PR00367">
    <property type="entry name" value="ETHRSPELEMNT"/>
</dbReference>
<evidence type="ECO:0000313" key="9">
    <source>
        <dbReference type="EMBL" id="RRT75766.1"/>
    </source>
</evidence>
<accession>A0A427AHU0</accession>
<evidence type="ECO:0000256" key="7">
    <source>
        <dbReference type="SAM" id="MobiDB-lite"/>
    </source>
</evidence>
<gene>
    <name evidence="9" type="ORF">B296_00010831</name>
</gene>
<evidence type="ECO:0000256" key="5">
    <source>
        <dbReference type="ARBA" id="ARBA00023242"/>
    </source>
</evidence>
<name>A0A427AHU0_ENSVE</name>
<dbReference type="PROSITE" id="PS51032">
    <property type="entry name" value="AP2_ERF"/>
    <property type="match status" value="1"/>
</dbReference>
<comment type="caution">
    <text evidence="9">The sequence shown here is derived from an EMBL/GenBank/DDBJ whole genome shotgun (WGS) entry which is preliminary data.</text>
</comment>
<evidence type="ECO:0000256" key="3">
    <source>
        <dbReference type="ARBA" id="ARBA00023125"/>
    </source>
</evidence>
<reference evidence="9 10" key="1">
    <citation type="journal article" date="2014" name="Agronomy (Basel)">
        <title>A Draft Genome Sequence for Ensete ventricosum, the Drought-Tolerant Tree Against Hunger.</title>
        <authorList>
            <person name="Harrison J."/>
            <person name="Moore K.A."/>
            <person name="Paszkiewicz K."/>
            <person name="Jones T."/>
            <person name="Grant M."/>
            <person name="Ambacheew D."/>
            <person name="Muzemil S."/>
            <person name="Studholme D.J."/>
        </authorList>
    </citation>
    <scope>NUCLEOTIDE SEQUENCE [LARGE SCALE GENOMIC DNA]</scope>
</reference>
<feature type="domain" description="AP2/ERF" evidence="8">
    <location>
        <begin position="420"/>
        <end position="480"/>
    </location>
</feature>
<feature type="compositionally biased region" description="Low complexity" evidence="7">
    <location>
        <begin position="355"/>
        <end position="375"/>
    </location>
</feature>
<dbReference type="SMART" id="SM00380">
    <property type="entry name" value="AP2"/>
    <property type="match status" value="1"/>
</dbReference>
<dbReference type="AlphaFoldDB" id="A0A427AHU0"/>
<dbReference type="InterPro" id="IPR036955">
    <property type="entry name" value="AP2/ERF_dom_sf"/>
</dbReference>